<protein>
    <submittedName>
        <fullName evidence="1">Uncharacterized protein</fullName>
    </submittedName>
</protein>
<keyword evidence="2" id="KW-1185">Reference proteome</keyword>
<evidence type="ECO:0000313" key="1">
    <source>
        <dbReference type="EMBL" id="CAG2057238.1"/>
    </source>
</evidence>
<evidence type="ECO:0000313" key="2">
    <source>
        <dbReference type="Proteomes" id="UP001153148"/>
    </source>
</evidence>
<accession>A0ABN7NUF6</accession>
<proteinExistence type="predicted"/>
<organism evidence="1 2">
    <name type="scientific">Timema podura</name>
    <name type="common">Walking stick</name>
    <dbReference type="NCBI Taxonomy" id="61482"/>
    <lineage>
        <taxon>Eukaryota</taxon>
        <taxon>Metazoa</taxon>
        <taxon>Ecdysozoa</taxon>
        <taxon>Arthropoda</taxon>
        <taxon>Hexapoda</taxon>
        <taxon>Insecta</taxon>
        <taxon>Pterygota</taxon>
        <taxon>Neoptera</taxon>
        <taxon>Polyneoptera</taxon>
        <taxon>Phasmatodea</taxon>
        <taxon>Timematodea</taxon>
        <taxon>Timematoidea</taxon>
        <taxon>Timematidae</taxon>
        <taxon>Timema</taxon>
    </lineage>
</organism>
<comment type="caution">
    <text evidence="1">The sequence shown here is derived from an EMBL/GenBank/DDBJ whole genome shotgun (WGS) entry which is preliminary data.</text>
</comment>
<name>A0ABN7NUF6_TIMPD</name>
<reference evidence="1" key="1">
    <citation type="submission" date="2021-03" db="EMBL/GenBank/DDBJ databases">
        <authorList>
            <person name="Tran Van P."/>
        </authorList>
    </citation>
    <scope>NUCLEOTIDE SEQUENCE</scope>
</reference>
<sequence>MQMLQQTHQSVKLQ</sequence>
<gene>
    <name evidence="1" type="ORF">TPAB3V08_LOCUS4217</name>
</gene>
<dbReference type="Proteomes" id="UP001153148">
    <property type="component" value="Unassembled WGS sequence"/>
</dbReference>
<dbReference type="EMBL" id="CAJPIN010005092">
    <property type="protein sequence ID" value="CAG2057238.1"/>
    <property type="molecule type" value="Genomic_DNA"/>
</dbReference>